<sequence>MFYSFLRVVIRFALLIWRRPRVIGEENIPATGGLVVVANHVSNLDPIVMGCAINRQVHFMAKVELFKNVLLAAFLRTVGTFPVNREKSDRNAIRMALELLQAGRVVGIFPEGTRSKTGELLKPHIGAAMLAVKADVPILPMAIIGTEGLFKKIIVVIGEPVYFPELWHSRPGREELEELSMQVMGSIETAIKSDQTKSGA</sequence>
<protein>
    <recommendedName>
        <fullName evidence="4">1-acyl-sn-glycerol-3-phosphate acyltransferase</fullName>
        <ecNumber evidence="4">2.3.1.51</ecNumber>
    </recommendedName>
</protein>
<evidence type="ECO:0000313" key="7">
    <source>
        <dbReference type="Proteomes" id="UP001172911"/>
    </source>
</evidence>
<dbReference type="SUPFAM" id="SSF69593">
    <property type="entry name" value="Glycerol-3-phosphate (1)-acyltransferase"/>
    <property type="match status" value="1"/>
</dbReference>
<comment type="caution">
    <text evidence="6">The sequence shown here is derived from an EMBL/GenBank/DDBJ whole genome shotgun (WGS) entry which is preliminary data.</text>
</comment>
<dbReference type="GO" id="GO:0016020">
    <property type="term" value="C:membrane"/>
    <property type="evidence" value="ECO:0007669"/>
    <property type="project" value="InterPro"/>
</dbReference>
<evidence type="ECO:0000256" key="4">
    <source>
        <dbReference type="RuleBase" id="RU361267"/>
    </source>
</evidence>
<evidence type="ECO:0000259" key="5">
    <source>
        <dbReference type="SMART" id="SM00563"/>
    </source>
</evidence>
<dbReference type="Proteomes" id="UP001172911">
    <property type="component" value="Unassembled WGS sequence"/>
</dbReference>
<keyword evidence="7" id="KW-1185">Reference proteome</keyword>
<feature type="domain" description="Phospholipid/glycerol acyltransferase" evidence="5">
    <location>
        <begin position="34"/>
        <end position="146"/>
    </location>
</feature>
<dbReference type="RefSeq" id="WP_304541523.1">
    <property type="nucleotide sequence ID" value="NZ_JARPTC010000005.1"/>
</dbReference>
<accession>A0AAW7ZBL3</accession>
<dbReference type="Pfam" id="PF01553">
    <property type="entry name" value="Acyltransferase"/>
    <property type="match status" value="1"/>
</dbReference>
<evidence type="ECO:0000313" key="6">
    <source>
        <dbReference type="EMBL" id="MDO7786486.1"/>
    </source>
</evidence>
<dbReference type="InterPro" id="IPR004552">
    <property type="entry name" value="AGP_acyltrans"/>
</dbReference>
<keyword evidence="3 4" id="KW-0012">Acyltransferase</keyword>
<evidence type="ECO:0000256" key="1">
    <source>
        <dbReference type="ARBA" id="ARBA00008655"/>
    </source>
</evidence>
<keyword evidence="2 4" id="KW-0808">Transferase</keyword>
<comment type="catalytic activity">
    <reaction evidence="4">
        <text>a 1-acyl-sn-glycero-3-phosphate + an acyl-CoA = a 1,2-diacyl-sn-glycero-3-phosphate + CoA</text>
        <dbReference type="Rhea" id="RHEA:19709"/>
        <dbReference type="ChEBI" id="CHEBI:57287"/>
        <dbReference type="ChEBI" id="CHEBI:57970"/>
        <dbReference type="ChEBI" id="CHEBI:58342"/>
        <dbReference type="ChEBI" id="CHEBI:58608"/>
        <dbReference type="EC" id="2.3.1.51"/>
    </reaction>
</comment>
<dbReference type="InterPro" id="IPR002123">
    <property type="entry name" value="Plipid/glycerol_acylTrfase"/>
</dbReference>
<evidence type="ECO:0000256" key="2">
    <source>
        <dbReference type="ARBA" id="ARBA00022679"/>
    </source>
</evidence>
<comment type="domain">
    <text evidence="4">The HXXXXD motif is essential for acyltransferase activity and may constitute the binding site for the phosphate moiety of the glycerol-3-phosphate.</text>
</comment>
<gene>
    <name evidence="6" type="ORF">P6N53_04530</name>
</gene>
<dbReference type="AlphaFoldDB" id="A0AAW7ZBL3"/>
<organism evidence="6 7">
    <name type="scientific">Desulforamulus aquiferis</name>
    <dbReference type="NCBI Taxonomy" id="1397668"/>
    <lineage>
        <taxon>Bacteria</taxon>
        <taxon>Bacillati</taxon>
        <taxon>Bacillota</taxon>
        <taxon>Clostridia</taxon>
        <taxon>Eubacteriales</taxon>
        <taxon>Peptococcaceae</taxon>
        <taxon>Desulforamulus</taxon>
    </lineage>
</organism>
<dbReference type="EMBL" id="JARPTC010000005">
    <property type="protein sequence ID" value="MDO7786486.1"/>
    <property type="molecule type" value="Genomic_DNA"/>
</dbReference>
<name>A0AAW7ZBL3_9FIRM</name>
<reference evidence="6" key="1">
    <citation type="journal article" date="2023" name="J. Hazard. Mater.">
        <title>Anaerobic biodegradation of pyrene and benzo[a]pyrene by a new sulfate-reducing Desulforamulus aquiferis strain DSA.</title>
        <authorList>
            <person name="Zhang Z."/>
            <person name="Sun J."/>
            <person name="Gong X."/>
            <person name="Wang C."/>
            <person name="Wang H."/>
        </authorList>
    </citation>
    <scope>NUCLEOTIDE SEQUENCE</scope>
    <source>
        <strain evidence="6">DSA</strain>
    </source>
</reference>
<dbReference type="PANTHER" id="PTHR10434:SF11">
    <property type="entry name" value="1-ACYL-SN-GLYCEROL-3-PHOSPHATE ACYLTRANSFERASE"/>
    <property type="match status" value="1"/>
</dbReference>
<dbReference type="GO" id="GO:0003841">
    <property type="term" value="F:1-acylglycerol-3-phosphate O-acyltransferase activity"/>
    <property type="evidence" value="ECO:0007669"/>
    <property type="project" value="UniProtKB-UniRule"/>
</dbReference>
<dbReference type="GO" id="GO:0006654">
    <property type="term" value="P:phosphatidic acid biosynthetic process"/>
    <property type="evidence" value="ECO:0007669"/>
    <property type="project" value="TreeGrafter"/>
</dbReference>
<evidence type="ECO:0000256" key="3">
    <source>
        <dbReference type="ARBA" id="ARBA00023315"/>
    </source>
</evidence>
<keyword evidence="4" id="KW-0443">Lipid metabolism</keyword>
<dbReference type="EC" id="2.3.1.51" evidence="4"/>
<keyword evidence="4" id="KW-1208">Phospholipid metabolism</keyword>
<dbReference type="PANTHER" id="PTHR10434">
    <property type="entry name" value="1-ACYL-SN-GLYCEROL-3-PHOSPHATE ACYLTRANSFERASE"/>
    <property type="match status" value="1"/>
</dbReference>
<dbReference type="CDD" id="cd07989">
    <property type="entry name" value="LPLAT_AGPAT-like"/>
    <property type="match status" value="1"/>
</dbReference>
<reference evidence="6" key="2">
    <citation type="submission" date="2023-03" db="EMBL/GenBank/DDBJ databases">
        <authorList>
            <person name="Zhang Z."/>
        </authorList>
    </citation>
    <scope>NUCLEOTIDE SEQUENCE</scope>
    <source>
        <strain evidence="6">DSA</strain>
    </source>
</reference>
<keyword evidence="4" id="KW-0594">Phospholipid biosynthesis</keyword>
<comment type="similarity">
    <text evidence="1 4">Belongs to the 1-acyl-sn-glycerol-3-phosphate acyltransferase family.</text>
</comment>
<dbReference type="NCBIfam" id="TIGR00530">
    <property type="entry name" value="AGP_acyltrn"/>
    <property type="match status" value="1"/>
</dbReference>
<dbReference type="SMART" id="SM00563">
    <property type="entry name" value="PlsC"/>
    <property type="match status" value="1"/>
</dbReference>
<proteinExistence type="inferred from homology"/>
<keyword evidence="4" id="KW-0444">Lipid biosynthesis</keyword>